<sequence>MTKGQVVVEALVGLTLLLLAVLMLSEHLFPAASGNQQQLVDNRSAIWSRQADLSQLQVSDDYASAKYTGKLLNGLSQLVELDFEVDNLHRTNNQETEVASIYPMARITDSWSAQTESALSKRPALLVVNSLLSNGLVKLIQDGIGWLPIAREVHSSSLKFGHIDSDVVPPMALKH</sequence>
<dbReference type="EMBL" id="PIQF01000001">
    <property type="protein sequence ID" value="RUO77260.1"/>
    <property type="molecule type" value="Genomic_DNA"/>
</dbReference>
<keyword evidence="2" id="KW-1185">Reference proteome</keyword>
<organism evidence="1 2">
    <name type="scientific">Idiomarina seosinensis</name>
    <dbReference type="NCBI Taxonomy" id="281739"/>
    <lineage>
        <taxon>Bacteria</taxon>
        <taxon>Pseudomonadati</taxon>
        <taxon>Pseudomonadota</taxon>
        <taxon>Gammaproteobacteria</taxon>
        <taxon>Alteromonadales</taxon>
        <taxon>Idiomarinaceae</taxon>
        <taxon>Idiomarina</taxon>
    </lineage>
</organism>
<dbReference type="Proteomes" id="UP000287908">
    <property type="component" value="Unassembled WGS sequence"/>
</dbReference>
<protein>
    <submittedName>
        <fullName evidence="1">Uncharacterized protein</fullName>
    </submittedName>
</protein>
<dbReference type="RefSeq" id="WP_126783533.1">
    <property type="nucleotide sequence ID" value="NZ_PIQF01000001.1"/>
</dbReference>
<gene>
    <name evidence="1" type="ORF">CWI81_01880</name>
</gene>
<accession>A0A432ZHH7</accession>
<name>A0A432ZHH7_9GAMM</name>
<evidence type="ECO:0000313" key="1">
    <source>
        <dbReference type="EMBL" id="RUO77260.1"/>
    </source>
</evidence>
<evidence type="ECO:0000313" key="2">
    <source>
        <dbReference type="Proteomes" id="UP000287908"/>
    </source>
</evidence>
<reference evidence="1 2" key="1">
    <citation type="journal article" date="2011" name="Front. Microbiol.">
        <title>Genomic signatures of strain selection and enhancement in Bacillus atrophaeus var. globigii, a historical biowarfare simulant.</title>
        <authorList>
            <person name="Gibbons H.S."/>
            <person name="Broomall S.M."/>
            <person name="McNew L.A."/>
            <person name="Daligault H."/>
            <person name="Chapman C."/>
            <person name="Bruce D."/>
            <person name="Karavis M."/>
            <person name="Krepps M."/>
            <person name="McGregor P.A."/>
            <person name="Hong C."/>
            <person name="Park K.H."/>
            <person name="Akmal A."/>
            <person name="Feldman A."/>
            <person name="Lin J.S."/>
            <person name="Chang W.E."/>
            <person name="Higgs B.W."/>
            <person name="Demirev P."/>
            <person name="Lindquist J."/>
            <person name="Liem A."/>
            <person name="Fochler E."/>
            <person name="Read T.D."/>
            <person name="Tapia R."/>
            <person name="Johnson S."/>
            <person name="Bishop-Lilly K.A."/>
            <person name="Detter C."/>
            <person name="Han C."/>
            <person name="Sozhamannan S."/>
            <person name="Rosenzweig C.N."/>
            <person name="Skowronski E.W."/>
        </authorList>
    </citation>
    <scope>NUCLEOTIDE SEQUENCE [LARGE SCALE GENOMIC DNA]</scope>
    <source>
        <strain evidence="1 2">CL-SP19</strain>
    </source>
</reference>
<dbReference type="OrthoDB" id="6241359at2"/>
<proteinExistence type="predicted"/>
<comment type="caution">
    <text evidence="1">The sequence shown here is derived from an EMBL/GenBank/DDBJ whole genome shotgun (WGS) entry which is preliminary data.</text>
</comment>
<dbReference type="AlphaFoldDB" id="A0A432ZHH7"/>